<dbReference type="RefSeq" id="WP_255836389.1">
    <property type="nucleotide sequence ID" value="NZ_CP073346.1"/>
</dbReference>
<dbReference type="Proteomes" id="UP001059672">
    <property type="component" value="Chromosome"/>
</dbReference>
<proteinExistence type="predicted"/>
<organism evidence="1 2">
    <name type="scientific">Pseudomonas benzenivorans</name>
    <dbReference type="NCBI Taxonomy" id="556533"/>
    <lineage>
        <taxon>Bacteria</taxon>
        <taxon>Pseudomonadati</taxon>
        <taxon>Pseudomonadota</taxon>
        <taxon>Gammaproteobacteria</taxon>
        <taxon>Pseudomonadales</taxon>
        <taxon>Pseudomonadaceae</taxon>
        <taxon>Pseudomonas</taxon>
    </lineage>
</organism>
<name>A0ABY5H2W0_9PSED</name>
<dbReference type="EMBL" id="CP073346">
    <property type="protein sequence ID" value="UTW05809.1"/>
    <property type="molecule type" value="Genomic_DNA"/>
</dbReference>
<evidence type="ECO:0000313" key="1">
    <source>
        <dbReference type="EMBL" id="UTW05809.1"/>
    </source>
</evidence>
<keyword evidence="2" id="KW-1185">Reference proteome</keyword>
<gene>
    <name evidence="1" type="ORF">KDW96_11460</name>
</gene>
<evidence type="ECO:0000313" key="2">
    <source>
        <dbReference type="Proteomes" id="UP001059672"/>
    </source>
</evidence>
<sequence length="133" mass="14879">MRKISELFILAFLPTVAIGGEVDYSKIAEASSARIGDTLVRYSRLYEEPCAYIQIINPKNWQAIETARICEFNGLSFATEVADAYFSNPEFSKNGVHLQLSITPLEPTGEQNKRCFVPIQNKQIGTLECIDSN</sequence>
<reference evidence="1" key="1">
    <citation type="submission" date="2021-04" db="EMBL/GenBank/DDBJ databases">
        <title>Oceanospirillales bacteria with DddD are important DMSP degraders in coastal seawater.</title>
        <authorList>
            <person name="Liu J."/>
        </authorList>
    </citation>
    <scope>NUCLEOTIDE SEQUENCE</scope>
    <source>
        <strain evidence="1">D13-4</strain>
    </source>
</reference>
<accession>A0ABY5H2W0</accession>
<protein>
    <submittedName>
        <fullName evidence="1">Uncharacterized protein</fullName>
    </submittedName>
</protein>